<keyword evidence="1" id="KW-1133">Transmembrane helix</keyword>
<sequence length="90" mass="9224">MAAIIIGVAAIVALGVGSWRLRSSQPQAARALATGTGAVICAEGIAMFALPGLLDPYGPDWGKVLAGVVLGAFGFFLARFIWRSYSDVAG</sequence>
<organism evidence="2 3">
    <name type="scientific">Sinomonas terrae</name>
    <dbReference type="NCBI Taxonomy" id="2908838"/>
    <lineage>
        <taxon>Bacteria</taxon>
        <taxon>Bacillati</taxon>
        <taxon>Actinomycetota</taxon>
        <taxon>Actinomycetes</taxon>
        <taxon>Micrococcales</taxon>
        <taxon>Micrococcaceae</taxon>
        <taxon>Sinomonas</taxon>
    </lineage>
</organism>
<evidence type="ECO:0000256" key="1">
    <source>
        <dbReference type="SAM" id="Phobius"/>
    </source>
</evidence>
<dbReference type="EMBL" id="JAKZBV010000001">
    <property type="protein sequence ID" value="MCH6470140.1"/>
    <property type="molecule type" value="Genomic_DNA"/>
</dbReference>
<accession>A0ABS9U1D3</accession>
<keyword evidence="3" id="KW-1185">Reference proteome</keyword>
<gene>
    <name evidence="2" type="ORF">L0M17_09155</name>
</gene>
<keyword evidence="1" id="KW-0812">Transmembrane</keyword>
<evidence type="ECO:0000313" key="3">
    <source>
        <dbReference type="Proteomes" id="UP001202922"/>
    </source>
</evidence>
<keyword evidence="1" id="KW-0472">Membrane</keyword>
<evidence type="ECO:0000313" key="2">
    <source>
        <dbReference type="EMBL" id="MCH6470140.1"/>
    </source>
</evidence>
<dbReference type="RefSeq" id="WP_241053658.1">
    <property type="nucleotide sequence ID" value="NZ_JAKZBV010000001.1"/>
</dbReference>
<dbReference type="Proteomes" id="UP001202922">
    <property type="component" value="Unassembled WGS sequence"/>
</dbReference>
<name>A0ABS9U1D3_9MICC</name>
<feature type="transmembrane region" description="Helical" evidence="1">
    <location>
        <begin position="62"/>
        <end position="82"/>
    </location>
</feature>
<comment type="caution">
    <text evidence="2">The sequence shown here is derived from an EMBL/GenBank/DDBJ whole genome shotgun (WGS) entry which is preliminary data.</text>
</comment>
<proteinExistence type="predicted"/>
<feature type="transmembrane region" description="Helical" evidence="1">
    <location>
        <begin position="28"/>
        <end position="50"/>
    </location>
</feature>
<reference evidence="2 3" key="1">
    <citation type="submission" date="2022-03" db="EMBL/GenBank/DDBJ databases">
        <title>Sinomonas sp. isolated from a soil.</title>
        <authorList>
            <person name="Han J."/>
            <person name="Kim D.-U."/>
        </authorList>
    </citation>
    <scope>NUCLEOTIDE SEQUENCE [LARGE SCALE GENOMIC DNA]</scope>
    <source>
        <strain evidence="2 3">5-5</strain>
    </source>
</reference>
<protein>
    <submittedName>
        <fullName evidence="2">Uncharacterized protein</fullName>
    </submittedName>
</protein>